<evidence type="ECO:0000256" key="2">
    <source>
        <dbReference type="ARBA" id="ARBA00022741"/>
    </source>
</evidence>
<dbReference type="Proteomes" id="UP000694287">
    <property type="component" value="Unassembled WGS sequence"/>
</dbReference>
<dbReference type="SMART" id="SM00881">
    <property type="entry name" value="CoA_binding"/>
    <property type="match status" value="1"/>
</dbReference>
<accession>A0ABS6V2K6</accession>
<reference evidence="4 5" key="1">
    <citation type="submission" date="2020-11" db="EMBL/GenBank/DDBJ databases">
        <title>Pseudonocardia abyssalis sp. nov. and Pseudonocardia oceani sp. nov., description and phylogenomic analysis of two novel actinomycetes isolated from the deep Southern Ocean.</title>
        <authorList>
            <person name="Parra J."/>
        </authorList>
    </citation>
    <scope>NUCLEOTIDE SEQUENCE [LARGE SCALE GENOMIC DNA]</scope>
    <source>
        <strain evidence="4 5">KRD-168</strain>
    </source>
</reference>
<dbReference type="Pfam" id="PF00549">
    <property type="entry name" value="Ligase_CoA"/>
    <property type="match status" value="1"/>
</dbReference>
<dbReference type="EMBL" id="JADQDK010000001">
    <property type="protein sequence ID" value="MBW0138388.1"/>
    <property type="molecule type" value="Genomic_DNA"/>
</dbReference>
<dbReference type="InterPro" id="IPR003781">
    <property type="entry name" value="CoA-bd"/>
</dbReference>
<evidence type="ECO:0000256" key="1">
    <source>
        <dbReference type="ARBA" id="ARBA00022598"/>
    </source>
</evidence>
<name>A0ABS6V2K6_9PSEU</name>
<gene>
    <name evidence="4" type="ORF">I4I81_29595</name>
</gene>
<dbReference type="PANTHER" id="PTHR11117">
    <property type="entry name" value="SUCCINYL-COA LIGASE SUBUNIT ALPHA"/>
    <property type="match status" value="1"/>
</dbReference>
<evidence type="ECO:0000313" key="4">
    <source>
        <dbReference type="EMBL" id="MBW0138388.1"/>
    </source>
</evidence>
<keyword evidence="5" id="KW-1185">Reference proteome</keyword>
<dbReference type="RefSeq" id="WP_218600716.1">
    <property type="nucleotide sequence ID" value="NZ_JADQDJ010000001.1"/>
</dbReference>
<organism evidence="4 5">
    <name type="scientific">Pseudonocardia abyssalis</name>
    <dbReference type="NCBI Taxonomy" id="2792008"/>
    <lineage>
        <taxon>Bacteria</taxon>
        <taxon>Bacillati</taxon>
        <taxon>Actinomycetota</taxon>
        <taxon>Actinomycetes</taxon>
        <taxon>Pseudonocardiales</taxon>
        <taxon>Pseudonocardiaceae</taxon>
        <taxon>Pseudonocardia</taxon>
    </lineage>
</organism>
<keyword evidence="2" id="KW-0547">Nucleotide-binding</keyword>
<evidence type="ECO:0000313" key="5">
    <source>
        <dbReference type="Proteomes" id="UP000694287"/>
    </source>
</evidence>
<evidence type="ECO:0000259" key="3">
    <source>
        <dbReference type="SMART" id="SM00881"/>
    </source>
</evidence>
<dbReference type="PIRSF" id="PIRSF001553">
    <property type="entry name" value="SucCS_alpha"/>
    <property type="match status" value="1"/>
</dbReference>
<sequence>MSILADRSTRVLVQGATGSAGRRQLRALAEFGTPAVAGVTPGRGGTTVDDVAIFDTVAEAVAATGATASIVHVPPRDRAATGAALEAIEAGLDPVVLVTEGVPVHETLEIVEHARAAGTTLVGPNCVGAIIPESALLGMLPPGCTTPGRVGLISKSGSLAIEMLRALTGAGIGQSTAVSIGGDPVLGTSQARYLELFEADPDTDAVLVLGEIGGTMEAAAAEQVTRMRTPVVAFIAGRTAPPGRRMGHLGALSSSGADSAAGKESALAEAGAVVVPTLWAARDALRELTRG</sequence>
<comment type="caution">
    <text evidence="4">The sequence shown here is derived from an EMBL/GenBank/DDBJ whole genome shotgun (WGS) entry which is preliminary data.</text>
</comment>
<keyword evidence="1 4" id="KW-0436">Ligase</keyword>
<dbReference type="InterPro" id="IPR005810">
    <property type="entry name" value="CoA_lig_alpha"/>
</dbReference>
<feature type="domain" description="CoA-binding" evidence="3">
    <location>
        <begin position="4"/>
        <end position="102"/>
    </location>
</feature>
<dbReference type="GO" id="GO:0016874">
    <property type="term" value="F:ligase activity"/>
    <property type="evidence" value="ECO:0007669"/>
    <property type="project" value="UniProtKB-KW"/>
</dbReference>
<dbReference type="InterPro" id="IPR005811">
    <property type="entry name" value="SUCC_ACL_C"/>
</dbReference>
<protein>
    <submittedName>
        <fullName evidence="4">Succinate--CoA ligase subunit alpha</fullName>
    </submittedName>
</protein>
<proteinExistence type="predicted"/>
<dbReference type="Pfam" id="PF02629">
    <property type="entry name" value="CoA_binding"/>
    <property type="match status" value="1"/>
</dbReference>
<dbReference type="PANTHER" id="PTHR11117:SF2">
    <property type="entry name" value="SUCCINATE--COA LIGASE [ADP_GDP-FORMING] SUBUNIT ALPHA, MITOCHONDRIAL"/>
    <property type="match status" value="1"/>
</dbReference>